<dbReference type="EMBL" id="BGZK01000782">
    <property type="protein sequence ID" value="GBP60230.1"/>
    <property type="molecule type" value="Genomic_DNA"/>
</dbReference>
<evidence type="ECO:0000313" key="2">
    <source>
        <dbReference type="Proteomes" id="UP000299102"/>
    </source>
</evidence>
<name>A0A4C1XAW3_EUMVA</name>
<gene>
    <name evidence="1" type="ORF">EVAR_44605_1</name>
</gene>
<sequence length="85" mass="9315">MKTSERVRLVFRVAMDEVPFAGQTSMRARTELVVITTHGHLQPQSSQHFVVSLVGRNKISVLRGIDEEGRGVGGGVGSRNFHSLV</sequence>
<organism evidence="1 2">
    <name type="scientific">Eumeta variegata</name>
    <name type="common">Bagworm moth</name>
    <name type="synonym">Eumeta japonica</name>
    <dbReference type="NCBI Taxonomy" id="151549"/>
    <lineage>
        <taxon>Eukaryota</taxon>
        <taxon>Metazoa</taxon>
        <taxon>Ecdysozoa</taxon>
        <taxon>Arthropoda</taxon>
        <taxon>Hexapoda</taxon>
        <taxon>Insecta</taxon>
        <taxon>Pterygota</taxon>
        <taxon>Neoptera</taxon>
        <taxon>Endopterygota</taxon>
        <taxon>Lepidoptera</taxon>
        <taxon>Glossata</taxon>
        <taxon>Ditrysia</taxon>
        <taxon>Tineoidea</taxon>
        <taxon>Psychidae</taxon>
        <taxon>Oiketicinae</taxon>
        <taxon>Eumeta</taxon>
    </lineage>
</organism>
<protein>
    <submittedName>
        <fullName evidence="1">Uncharacterized protein</fullName>
    </submittedName>
</protein>
<keyword evidence="2" id="KW-1185">Reference proteome</keyword>
<proteinExistence type="predicted"/>
<dbReference type="Proteomes" id="UP000299102">
    <property type="component" value="Unassembled WGS sequence"/>
</dbReference>
<dbReference type="AlphaFoldDB" id="A0A4C1XAW3"/>
<reference evidence="1 2" key="1">
    <citation type="journal article" date="2019" name="Commun. Biol.">
        <title>The bagworm genome reveals a unique fibroin gene that provides high tensile strength.</title>
        <authorList>
            <person name="Kono N."/>
            <person name="Nakamura H."/>
            <person name="Ohtoshi R."/>
            <person name="Tomita M."/>
            <person name="Numata K."/>
            <person name="Arakawa K."/>
        </authorList>
    </citation>
    <scope>NUCLEOTIDE SEQUENCE [LARGE SCALE GENOMIC DNA]</scope>
</reference>
<evidence type="ECO:0000313" key="1">
    <source>
        <dbReference type="EMBL" id="GBP60230.1"/>
    </source>
</evidence>
<comment type="caution">
    <text evidence="1">The sequence shown here is derived from an EMBL/GenBank/DDBJ whole genome shotgun (WGS) entry which is preliminary data.</text>
</comment>
<accession>A0A4C1XAW3</accession>